<reference evidence="4" key="1">
    <citation type="journal article" date="2019" name="Int. J. Syst. Evol. Microbiol.">
        <title>The Global Catalogue of Microorganisms (GCM) 10K type strain sequencing project: providing services to taxonomists for standard genome sequencing and annotation.</title>
        <authorList>
            <consortium name="The Broad Institute Genomics Platform"/>
            <consortium name="The Broad Institute Genome Sequencing Center for Infectious Disease"/>
            <person name="Wu L."/>
            <person name="Ma J."/>
        </authorList>
    </citation>
    <scope>NUCLEOTIDE SEQUENCE [LARGE SCALE GENOMIC DNA]</scope>
    <source>
        <strain evidence="4">JCM 18127</strain>
    </source>
</reference>
<proteinExistence type="predicted"/>
<dbReference type="InterPro" id="IPR036388">
    <property type="entry name" value="WH-like_DNA-bd_sf"/>
</dbReference>
<evidence type="ECO:0000313" key="3">
    <source>
        <dbReference type="EMBL" id="GAA4687595.1"/>
    </source>
</evidence>
<dbReference type="PROSITE" id="PS50043">
    <property type="entry name" value="HTH_LUXR_2"/>
    <property type="match status" value="2"/>
</dbReference>
<dbReference type="Pfam" id="PF00196">
    <property type="entry name" value="GerE"/>
    <property type="match status" value="2"/>
</dbReference>
<dbReference type="SUPFAM" id="SSF46894">
    <property type="entry name" value="C-terminal effector domain of the bipartite response regulators"/>
    <property type="match status" value="2"/>
</dbReference>
<organism evidence="3 4">
    <name type="scientific">Nocardioides nanhaiensis</name>
    <dbReference type="NCBI Taxonomy" id="1476871"/>
    <lineage>
        <taxon>Bacteria</taxon>
        <taxon>Bacillati</taxon>
        <taxon>Actinomycetota</taxon>
        <taxon>Actinomycetes</taxon>
        <taxon>Propionibacteriales</taxon>
        <taxon>Nocardioidaceae</taxon>
        <taxon>Nocardioides</taxon>
    </lineage>
</organism>
<dbReference type="InterPro" id="IPR016032">
    <property type="entry name" value="Sig_transdc_resp-reg_C-effctor"/>
</dbReference>
<dbReference type="InterPro" id="IPR039420">
    <property type="entry name" value="WalR-like"/>
</dbReference>
<evidence type="ECO:0000256" key="1">
    <source>
        <dbReference type="ARBA" id="ARBA00023125"/>
    </source>
</evidence>
<protein>
    <recommendedName>
        <fullName evidence="2">HTH luxR-type domain-containing protein</fullName>
    </recommendedName>
</protein>
<feature type="domain" description="HTH luxR-type" evidence="2">
    <location>
        <begin position="496"/>
        <end position="560"/>
    </location>
</feature>
<dbReference type="PANTHER" id="PTHR43214">
    <property type="entry name" value="TWO-COMPONENT RESPONSE REGULATOR"/>
    <property type="match status" value="1"/>
</dbReference>
<accession>A0ABP8WG50</accession>
<dbReference type="PRINTS" id="PR00038">
    <property type="entry name" value="HTHLUXR"/>
</dbReference>
<dbReference type="CDD" id="cd06170">
    <property type="entry name" value="LuxR_C_like"/>
    <property type="match status" value="2"/>
</dbReference>
<name>A0ABP8WG50_9ACTN</name>
<evidence type="ECO:0000259" key="2">
    <source>
        <dbReference type="PROSITE" id="PS50043"/>
    </source>
</evidence>
<dbReference type="Gene3D" id="1.10.10.10">
    <property type="entry name" value="Winged helix-like DNA-binding domain superfamily/Winged helix DNA-binding domain"/>
    <property type="match status" value="2"/>
</dbReference>
<evidence type="ECO:0000313" key="4">
    <source>
        <dbReference type="Proteomes" id="UP001500621"/>
    </source>
</evidence>
<comment type="caution">
    <text evidence="3">The sequence shown here is derived from an EMBL/GenBank/DDBJ whole genome shotgun (WGS) entry which is preliminary data.</text>
</comment>
<dbReference type="SMART" id="SM00421">
    <property type="entry name" value="HTH_LUXR"/>
    <property type="match status" value="2"/>
</dbReference>
<dbReference type="InterPro" id="IPR000792">
    <property type="entry name" value="Tscrpt_reg_LuxR_C"/>
</dbReference>
<keyword evidence="1" id="KW-0238">DNA-binding</keyword>
<gene>
    <name evidence="3" type="ORF">GCM10023226_26870</name>
</gene>
<sequence length="574" mass="58442">MLSAVVTGAPAPTAPGEQEAAFAGVLQALALVWSGCWEEAHRALAATPAPAVDDAGARWLRAAVTLWTAAADPTSGSADALAVLQGPPDGRSGDLLGDLSGDLSGAVPDVGDAVQRTAAYLLVEGALAHARLDLAQALAERCGERLWQAPLLPGAEAFDPVVQLCRARLAAFRGEVDLAERLLAAITPPEHPRVAALVAATRCLVLGNALQPAQVRRLVAKVDALLPDPPQGDLVVAGCQMLVAFGLIALGEVTAAARRVLLAGGDAALSRLDVVDRALGLEMLVALAADAEDLDAAEAWLVQLLPLLASPIADSTVLRAVSRVALLAGRVEEAVVAAEEAVARAQRADRRVEAAEGGIVLGRARLRGGSGVRADAVHALQALVDDAEGTGLRAARRSAARELRPLGRRLAPLAGSGWSSLSPRETEVARLVVAGATNREVAGRLHLSPHTVRAHVSRVLAAFGVATRAELPGRAGDAAPGDTAVVPAGAAGGAVQAAPLGPLTARQAEVAVLVARGLPDEAVAAALGISVRTVRKHLGDVAARWGLHGRTAVAHAVVSGRWRPGAPPTGVSGE</sequence>
<dbReference type="PANTHER" id="PTHR43214:SF43">
    <property type="entry name" value="TWO-COMPONENT RESPONSE REGULATOR"/>
    <property type="match status" value="1"/>
</dbReference>
<dbReference type="EMBL" id="BAABIM010000002">
    <property type="protein sequence ID" value="GAA4687595.1"/>
    <property type="molecule type" value="Genomic_DNA"/>
</dbReference>
<dbReference type="Proteomes" id="UP001500621">
    <property type="component" value="Unassembled WGS sequence"/>
</dbReference>
<keyword evidence="4" id="KW-1185">Reference proteome</keyword>
<dbReference type="RefSeq" id="WP_345266619.1">
    <property type="nucleotide sequence ID" value="NZ_BAABIM010000002.1"/>
</dbReference>
<feature type="domain" description="HTH luxR-type" evidence="2">
    <location>
        <begin position="414"/>
        <end position="479"/>
    </location>
</feature>